<keyword evidence="1" id="KW-1133">Transmembrane helix</keyword>
<feature type="transmembrane region" description="Helical" evidence="1">
    <location>
        <begin position="21"/>
        <end position="47"/>
    </location>
</feature>
<keyword evidence="3" id="KW-1185">Reference proteome</keyword>
<dbReference type="RefSeq" id="WP_342692610.1">
    <property type="nucleotide sequence ID" value="NZ_JBCGDP010000015.1"/>
</dbReference>
<sequence>MKKRLILINEETFEELFSFKLSLLNIFVVGTLGAIFLITTTTLLIAFTPLREYIPGYSSSQLKKEAMILALKTDSLTQALEKNDAYLKAIQKVLTGKLEHATFNKDSILVQTQTTIPPESLKASEEELSLRKEVAEEEKKITTEVVSRKKKKQ</sequence>
<dbReference type="EMBL" id="JBCGDP010000015">
    <property type="protein sequence ID" value="MEM0577737.1"/>
    <property type="molecule type" value="Genomic_DNA"/>
</dbReference>
<name>A0ABU9NR35_9FLAO</name>
<protein>
    <submittedName>
        <fullName evidence="2">Peptidase</fullName>
    </submittedName>
</protein>
<accession>A0ABU9NR35</accession>
<organism evidence="2 3">
    <name type="scientific">Flavobacterium polysaccharolyticum</name>
    <dbReference type="NCBI Taxonomy" id="3133148"/>
    <lineage>
        <taxon>Bacteria</taxon>
        <taxon>Pseudomonadati</taxon>
        <taxon>Bacteroidota</taxon>
        <taxon>Flavobacteriia</taxon>
        <taxon>Flavobacteriales</taxon>
        <taxon>Flavobacteriaceae</taxon>
        <taxon>Flavobacterium</taxon>
    </lineage>
</organism>
<gene>
    <name evidence="2" type="ORF">WFZ86_14615</name>
</gene>
<keyword evidence="1" id="KW-0812">Transmembrane</keyword>
<comment type="caution">
    <text evidence="2">The sequence shown here is derived from an EMBL/GenBank/DDBJ whole genome shotgun (WGS) entry which is preliminary data.</text>
</comment>
<reference evidence="2 3" key="1">
    <citation type="submission" date="2024-03" db="EMBL/GenBank/DDBJ databases">
        <title>Two novel species of the genus Flavobacterium exhibiting potentially degradation of complex polysaccharides.</title>
        <authorList>
            <person name="Lian X."/>
        </authorList>
    </citation>
    <scope>NUCLEOTIDE SEQUENCE [LARGE SCALE GENOMIC DNA]</scope>
    <source>
        <strain evidence="2 3">N6</strain>
    </source>
</reference>
<evidence type="ECO:0000256" key="1">
    <source>
        <dbReference type="SAM" id="Phobius"/>
    </source>
</evidence>
<evidence type="ECO:0000313" key="3">
    <source>
        <dbReference type="Proteomes" id="UP001468798"/>
    </source>
</evidence>
<evidence type="ECO:0000313" key="2">
    <source>
        <dbReference type="EMBL" id="MEM0577737.1"/>
    </source>
</evidence>
<proteinExistence type="predicted"/>
<keyword evidence="1" id="KW-0472">Membrane</keyword>
<dbReference type="Proteomes" id="UP001468798">
    <property type="component" value="Unassembled WGS sequence"/>
</dbReference>